<dbReference type="AlphaFoldDB" id="A0AAE1I0Y3"/>
<comment type="caution">
    <text evidence="9">The sequence shown here is derived from an EMBL/GenBank/DDBJ whole genome shotgun (WGS) entry which is preliminary data.</text>
</comment>
<dbReference type="Gene3D" id="3.30.530.20">
    <property type="match status" value="1"/>
</dbReference>
<dbReference type="SUPFAM" id="SSF55961">
    <property type="entry name" value="Bet v1-like"/>
    <property type="match status" value="1"/>
</dbReference>
<dbReference type="InterPro" id="IPR055261">
    <property type="entry name" value="PI_transfer_N"/>
</dbReference>
<dbReference type="GO" id="GO:0035091">
    <property type="term" value="F:phosphatidylinositol binding"/>
    <property type="evidence" value="ECO:0007669"/>
    <property type="project" value="TreeGrafter"/>
</dbReference>
<evidence type="ECO:0000313" key="10">
    <source>
        <dbReference type="Proteomes" id="UP001219518"/>
    </source>
</evidence>
<feature type="non-terminal residue" evidence="9">
    <location>
        <position position="1"/>
    </location>
</feature>
<keyword evidence="10" id="KW-1185">Reference proteome</keyword>
<protein>
    <recommendedName>
        <fullName evidence="5">Cytoplasmic phosphatidylinositol transfer protein 1</fullName>
    </recommendedName>
    <alternativeName>
        <fullName evidence="6">Retinal degeneration B homolog beta</fullName>
    </alternativeName>
</protein>
<reference evidence="9" key="2">
    <citation type="journal article" date="2023" name="BMC Genomics">
        <title>Pest status, molecular evolution, and epigenetic factors derived from the genome assembly of Frankliniella fusca, a thysanopteran phytovirus vector.</title>
        <authorList>
            <person name="Catto M.A."/>
            <person name="Labadie P.E."/>
            <person name="Jacobson A.L."/>
            <person name="Kennedy G.G."/>
            <person name="Srinivasan R."/>
            <person name="Hunt B.G."/>
        </authorList>
    </citation>
    <scope>NUCLEOTIDE SEQUENCE</scope>
    <source>
        <strain evidence="9">PL_HMW_Pooled</strain>
    </source>
</reference>
<evidence type="ECO:0000256" key="2">
    <source>
        <dbReference type="ARBA" id="ARBA00023055"/>
    </source>
</evidence>
<dbReference type="GO" id="GO:0005737">
    <property type="term" value="C:cytoplasm"/>
    <property type="evidence" value="ECO:0007669"/>
    <property type="project" value="UniProtKB-ARBA"/>
</dbReference>
<dbReference type="GO" id="GO:0008526">
    <property type="term" value="F:phosphatidylinositol transfer activity"/>
    <property type="evidence" value="ECO:0007669"/>
    <property type="project" value="TreeGrafter"/>
</dbReference>
<evidence type="ECO:0000256" key="4">
    <source>
        <dbReference type="ARBA" id="ARBA00061154"/>
    </source>
</evidence>
<dbReference type="GO" id="GO:0005634">
    <property type="term" value="C:nucleus"/>
    <property type="evidence" value="ECO:0007669"/>
    <property type="project" value="UniProtKB-ARBA"/>
</dbReference>
<feature type="region of interest" description="Disordered" evidence="7">
    <location>
        <begin position="286"/>
        <end position="330"/>
    </location>
</feature>
<keyword evidence="1" id="KW-0813">Transport</keyword>
<reference evidence="9" key="1">
    <citation type="submission" date="2021-07" db="EMBL/GenBank/DDBJ databases">
        <authorList>
            <person name="Catto M.A."/>
            <person name="Jacobson A."/>
            <person name="Kennedy G."/>
            <person name="Labadie P."/>
            <person name="Hunt B.G."/>
            <person name="Srinivasan R."/>
        </authorList>
    </citation>
    <scope>NUCLEOTIDE SEQUENCE</scope>
    <source>
        <strain evidence="9">PL_HMW_Pooled</strain>
        <tissue evidence="9">Head</tissue>
    </source>
</reference>
<organism evidence="9 10">
    <name type="scientific">Frankliniella fusca</name>
    <dbReference type="NCBI Taxonomy" id="407009"/>
    <lineage>
        <taxon>Eukaryota</taxon>
        <taxon>Metazoa</taxon>
        <taxon>Ecdysozoa</taxon>
        <taxon>Arthropoda</taxon>
        <taxon>Hexapoda</taxon>
        <taxon>Insecta</taxon>
        <taxon>Pterygota</taxon>
        <taxon>Neoptera</taxon>
        <taxon>Paraneoptera</taxon>
        <taxon>Thysanoptera</taxon>
        <taxon>Terebrantia</taxon>
        <taxon>Thripoidea</taxon>
        <taxon>Thripidae</taxon>
        <taxon>Frankliniella</taxon>
    </lineage>
</organism>
<proteinExistence type="inferred from homology"/>
<evidence type="ECO:0000256" key="3">
    <source>
        <dbReference type="ARBA" id="ARBA00023121"/>
    </source>
</evidence>
<dbReference type="PRINTS" id="PR00391">
    <property type="entry name" value="PITRANSFER"/>
</dbReference>
<evidence type="ECO:0000313" key="9">
    <source>
        <dbReference type="EMBL" id="KAK3931003.1"/>
    </source>
</evidence>
<keyword evidence="3" id="KW-0446">Lipid-binding</keyword>
<feature type="compositionally biased region" description="Polar residues" evidence="7">
    <location>
        <begin position="312"/>
        <end position="322"/>
    </location>
</feature>
<dbReference type="Pfam" id="PF02121">
    <property type="entry name" value="IP_trans"/>
    <property type="match status" value="1"/>
</dbReference>
<gene>
    <name evidence="9" type="ORF">KUF71_024915</name>
</gene>
<evidence type="ECO:0000256" key="6">
    <source>
        <dbReference type="ARBA" id="ARBA00082927"/>
    </source>
</evidence>
<accession>A0AAE1I0Y3</accession>
<sequence>LVFHGGFVYVEPSNMVLTKEYRICMPLTVEEYKIGQLYMIARYSHEQSDSGEGVEVICNQPCEDPVHGKGQFTEKRIHLSNRLPYWVQAMIPKVFYITEKAWNYYPYTISEYTCSFIPKLHIQVVTRYEDNNGTTHNCHKLTPEELAERAVDFVDIAYDEIGPKHYKEEEDVRYFQSQKTGRGPLVEGWRNSSQPVMCSYKLVRASFEVWGLQTKVEELIHKYTREAQVLAHRQAFAWIDSWIGMTLDEVREYEAEMHMETNARVAQAGILSPRRLSLVNSLNDSDEAAEGVTPEFIAASPTPKSPTPSSPRGPQTPTSPSSLKAWLPWS</sequence>
<dbReference type="FunFam" id="3.30.530.20:FF:000011">
    <property type="entry name" value="cytoplasmic phosphatidylinositol transfer protein 1 isoform X2"/>
    <property type="match status" value="1"/>
</dbReference>
<evidence type="ECO:0000259" key="8">
    <source>
        <dbReference type="Pfam" id="PF02121"/>
    </source>
</evidence>
<dbReference type="InterPro" id="IPR023393">
    <property type="entry name" value="START-like_dom_sf"/>
</dbReference>
<evidence type="ECO:0000256" key="5">
    <source>
        <dbReference type="ARBA" id="ARBA00068698"/>
    </source>
</evidence>
<dbReference type="Proteomes" id="UP001219518">
    <property type="component" value="Unassembled WGS sequence"/>
</dbReference>
<name>A0AAE1I0Y3_9NEOP</name>
<dbReference type="EMBL" id="JAHWGI010001416">
    <property type="protein sequence ID" value="KAK3931003.1"/>
    <property type="molecule type" value="Genomic_DNA"/>
</dbReference>
<dbReference type="PANTHER" id="PTHR10658">
    <property type="entry name" value="PHOSPHATIDYLINOSITOL TRANSFER PROTEIN"/>
    <property type="match status" value="1"/>
</dbReference>
<dbReference type="InterPro" id="IPR001666">
    <property type="entry name" value="PI_transfer"/>
</dbReference>
<evidence type="ECO:0000256" key="7">
    <source>
        <dbReference type="SAM" id="MobiDB-lite"/>
    </source>
</evidence>
<feature type="domain" description="Phosphatidylinositol transfer protein N-terminal" evidence="8">
    <location>
        <begin position="17"/>
        <end position="258"/>
    </location>
</feature>
<dbReference type="PANTHER" id="PTHR10658:SF54">
    <property type="entry name" value="CYTOPLASMIC PHOSPHATIDYLINOSITOL TRANSFER PROTEIN 1"/>
    <property type="match status" value="1"/>
</dbReference>
<comment type="similarity">
    <text evidence="4">Belongs to the PtdIns transfer protein family. PI transfer class IIB subfamily.</text>
</comment>
<evidence type="ECO:0000256" key="1">
    <source>
        <dbReference type="ARBA" id="ARBA00022448"/>
    </source>
</evidence>
<keyword evidence="2" id="KW-0445">Lipid transport</keyword>